<evidence type="ECO:0000256" key="1">
    <source>
        <dbReference type="SAM" id="Coils"/>
    </source>
</evidence>
<comment type="caution">
    <text evidence="3">The sequence shown here is derived from an EMBL/GenBank/DDBJ whole genome shotgun (WGS) entry which is preliminary data.</text>
</comment>
<dbReference type="AlphaFoldDB" id="A0A2B7YHZ6"/>
<dbReference type="EMBL" id="PDNA01000039">
    <property type="protein sequence ID" value="PGH20719.1"/>
    <property type="molecule type" value="Genomic_DNA"/>
</dbReference>
<evidence type="ECO:0000313" key="4">
    <source>
        <dbReference type="Proteomes" id="UP000224634"/>
    </source>
</evidence>
<evidence type="ECO:0008006" key="5">
    <source>
        <dbReference type="Google" id="ProtNLM"/>
    </source>
</evidence>
<feature type="coiled-coil region" evidence="1">
    <location>
        <begin position="271"/>
        <end position="316"/>
    </location>
</feature>
<feature type="compositionally biased region" description="Acidic residues" evidence="2">
    <location>
        <begin position="122"/>
        <end position="136"/>
    </location>
</feature>
<keyword evidence="4" id="KW-1185">Reference proteome</keyword>
<sequence>MSASLVVKLRLGINSYRLKELFDEEIMSDIAQAERHRGMRWTSEERERLFRLRHDNPEMTWPQIKDTFFPERSITALIKQFSRWQSRRQKRSQKPSGVSDDESQFEEFILSSASESELSEHELDEEEELPEGENVETNDTQAAEVIKQTDVVEEEAKKRKTVDTNSPAPRPPKLARTEAPPEPSPKQPTSAKAESAMSTLDSYPIKAGGFTPVNEKRASPATSRHSISAIRMQRFDRSDLLFVWEQAMNCASETERADRLTAKERETAYKLKLSNHETQELKQELKQRQQEHDDELNEVKARLDQCLRDLDQAQKQRLEPSMQGNEARLRFAKTVAETLPEVQRHLSKNKAGSTKLRSGCTIMIDSEFGRSQGMHEASNDVETSLGDLEKLMKRLHDAVPSSLSDPEINGENELS</sequence>
<gene>
    <name evidence="3" type="ORF">AJ80_03479</name>
</gene>
<proteinExistence type="predicted"/>
<organism evidence="3 4">
    <name type="scientific">Polytolypa hystricis (strain UAMH7299)</name>
    <dbReference type="NCBI Taxonomy" id="1447883"/>
    <lineage>
        <taxon>Eukaryota</taxon>
        <taxon>Fungi</taxon>
        <taxon>Dikarya</taxon>
        <taxon>Ascomycota</taxon>
        <taxon>Pezizomycotina</taxon>
        <taxon>Eurotiomycetes</taxon>
        <taxon>Eurotiomycetidae</taxon>
        <taxon>Onygenales</taxon>
        <taxon>Onygenales incertae sedis</taxon>
        <taxon>Polytolypa</taxon>
    </lineage>
</organism>
<feature type="compositionally biased region" description="Low complexity" evidence="2">
    <location>
        <begin position="106"/>
        <end position="116"/>
    </location>
</feature>
<feature type="compositionally biased region" description="Polar residues" evidence="2">
    <location>
        <begin position="187"/>
        <end position="201"/>
    </location>
</feature>
<evidence type="ECO:0000313" key="3">
    <source>
        <dbReference type="EMBL" id="PGH20719.1"/>
    </source>
</evidence>
<protein>
    <recommendedName>
        <fullName evidence="5">Myb-like domain-containing protein</fullName>
    </recommendedName>
</protein>
<name>A0A2B7YHZ6_POLH7</name>
<accession>A0A2B7YHZ6</accession>
<feature type="region of interest" description="Disordered" evidence="2">
    <location>
        <begin position="85"/>
        <end position="224"/>
    </location>
</feature>
<reference evidence="3 4" key="1">
    <citation type="submission" date="2017-10" db="EMBL/GenBank/DDBJ databases">
        <title>Comparative genomics in systemic dimorphic fungi from Ajellomycetaceae.</title>
        <authorList>
            <person name="Munoz J.F."/>
            <person name="Mcewen J.G."/>
            <person name="Clay O.K."/>
            <person name="Cuomo C.A."/>
        </authorList>
    </citation>
    <scope>NUCLEOTIDE SEQUENCE [LARGE SCALE GENOMIC DNA]</scope>
    <source>
        <strain evidence="3 4">UAMH7299</strain>
    </source>
</reference>
<feature type="region of interest" description="Disordered" evidence="2">
    <location>
        <begin position="396"/>
        <end position="415"/>
    </location>
</feature>
<evidence type="ECO:0000256" key="2">
    <source>
        <dbReference type="SAM" id="MobiDB-lite"/>
    </source>
</evidence>
<dbReference type="Proteomes" id="UP000224634">
    <property type="component" value="Unassembled WGS sequence"/>
</dbReference>
<keyword evidence="1" id="KW-0175">Coiled coil</keyword>